<dbReference type="CDD" id="cd10449">
    <property type="entry name" value="GIY-YIG_SLX1_like"/>
    <property type="match status" value="1"/>
</dbReference>
<dbReference type="OrthoDB" id="677560at2"/>
<evidence type="ECO:0000256" key="1">
    <source>
        <dbReference type="ARBA" id="ARBA00007435"/>
    </source>
</evidence>
<name>A0A0S7BW15_9BACT</name>
<keyword evidence="3" id="KW-0540">Nuclease</keyword>
<comment type="similarity">
    <text evidence="1">Belongs to the UPF0213 family.</text>
</comment>
<dbReference type="PANTHER" id="PTHR34477:SF1">
    <property type="entry name" value="UPF0213 PROTEIN YHBQ"/>
    <property type="match status" value="1"/>
</dbReference>
<feature type="domain" description="GIY-YIG" evidence="2">
    <location>
        <begin position="1"/>
        <end position="76"/>
    </location>
</feature>
<keyword evidence="3" id="KW-0378">Hydrolase</keyword>
<accession>A0A0S7BW15</accession>
<dbReference type="PANTHER" id="PTHR34477">
    <property type="entry name" value="UPF0213 PROTEIN YHBQ"/>
    <property type="match status" value="1"/>
</dbReference>
<protein>
    <submittedName>
        <fullName evidence="3">Predicted endonuclease, GIY-YIG superfamily</fullName>
    </submittedName>
</protein>
<reference evidence="3" key="1">
    <citation type="journal article" date="2015" name="Genome Announc.">
        <title>Draft Genome Sequence of Bacteroidales Strain TBC1, a Novel Isolate from a Methanogenic Wastewater Treatment System.</title>
        <authorList>
            <person name="Tourlousse D.M."/>
            <person name="Matsuura N."/>
            <person name="Sun L."/>
            <person name="Toyonaga M."/>
            <person name="Kuroda K."/>
            <person name="Ohashi A."/>
            <person name="Cruz R."/>
            <person name="Yamaguchi T."/>
            <person name="Sekiguchi Y."/>
        </authorList>
    </citation>
    <scope>NUCLEOTIDE SEQUENCE [LARGE SCALE GENOMIC DNA]</scope>
    <source>
        <strain evidence="3">TBC1</strain>
    </source>
</reference>
<dbReference type="STRING" id="1678841.TBC1_11714"/>
<dbReference type="Gene3D" id="3.40.1440.10">
    <property type="entry name" value="GIY-YIG endonuclease"/>
    <property type="match status" value="1"/>
</dbReference>
<gene>
    <name evidence="3" type="ORF">TBC1_11714</name>
</gene>
<proteinExistence type="inferred from homology"/>
<evidence type="ECO:0000313" key="3">
    <source>
        <dbReference type="EMBL" id="GAP42583.1"/>
    </source>
</evidence>
<evidence type="ECO:0000313" key="4">
    <source>
        <dbReference type="Proteomes" id="UP000053091"/>
    </source>
</evidence>
<dbReference type="EMBL" id="DF968182">
    <property type="protein sequence ID" value="GAP42583.1"/>
    <property type="molecule type" value="Genomic_DNA"/>
</dbReference>
<keyword evidence="3" id="KW-0255">Endonuclease</keyword>
<dbReference type="SUPFAM" id="SSF82771">
    <property type="entry name" value="GIY-YIG endonuclease"/>
    <property type="match status" value="1"/>
</dbReference>
<organism evidence="3">
    <name type="scientific">Lentimicrobium saccharophilum</name>
    <dbReference type="NCBI Taxonomy" id="1678841"/>
    <lineage>
        <taxon>Bacteria</taxon>
        <taxon>Pseudomonadati</taxon>
        <taxon>Bacteroidota</taxon>
        <taxon>Bacteroidia</taxon>
        <taxon>Bacteroidales</taxon>
        <taxon>Lentimicrobiaceae</taxon>
        <taxon>Lentimicrobium</taxon>
    </lineage>
</organism>
<dbReference type="AlphaFoldDB" id="A0A0S7BW15"/>
<dbReference type="PROSITE" id="PS50164">
    <property type="entry name" value="GIY_YIG"/>
    <property type="match status" value="1"/>
</dbReference>
<sequence>MYYTYILYSAVFKIYYKGITENPDQRLWEHNNNKSRFTSGKGPWELVYLKGFPSKREALIGERRLKSLNRRSIELLVNG</sequence>
<dbReference type="GO" id="GO:0004519">
    <property type="term" value="F:endonuclease activity"/>
    <property type="evidence" value="ECO:0007669"/>
    <property type="project" value="UniProtKB-KW"/>
</dbReference>
<dbReference type="RefSeq" id="WP_062038584.1">
    <property type="nucleotide sequence ID" value="NZ_DF968182.1"/>
</dbReference>
<evidence type="ECO:0000259" key="2">
    <source>
        <dbReference type="PROSITE" id="PS50164"/>
    </source>
</evidence>
<keyword evidence="4" id="KW-1185">Reference proteome</keyword>
<dbReference type="InterPro" id="IPR050190">
    <property type="entry name" value="UPF0213_domain"/>
</dbReference>
<dbReference type="Proteomes" id="UP000053091">
    <property type="component" value="Unassembled WGS sequence"/>
</dbReference>
<dbReference type="InterPro" id="IPR035901">
    <property type="entry name" value="GIY-YIG_endonuc_sf"/>
</dbReference>
<dbReference type="Pfam" id="PF01541">
    <property type="entry name" value="GIY-YIG"/>
    <property type="match status" value="1"/>
</dbReference>
<dbReference type="InterPro" id="IPR000305">
    <property type="entry name" value="GIY-YIG_endonuc"/>
</dbReference>